<feature type="transmembrane region" description="Helical" evidence="2">
    <location>
        <begin position="52"/>
        <end position="76"/>
    </location>
</feature>
<name>A0ABS2PFN8_9BACL</name>
<keyword evidence="1" id="KW-0175">Coiled coil</keyword>
<dbReference type="EMBL" id="JAFBEC010000010">
    <property type="protein sequence ID" value="MBM7634250.1"/>
    <property type="molecule type" value="Genomic_DNA"/>
</dbReference>
<keyword evidence="2" id="KW-1133">Transmembrane helix</keyword>
<evidence type="ECO:0000313" key="4">
    <source>
        <dbReference type="Proteomes" id="UP000741863"/>
    </source>
</evidence>
<keyword evidence="4" id="KW-1185">Reference proteome</keyword>
<protein>
    <submittedName>
        <fullName evidence="3">Uncharacterized protein</fullName>
    </submittedName>
</protein>
<evidence type="ECO:0000256" key="2">
    <source>
        <dbReference type="SAM" id="Phobius"/>
    </source>
</evidence>
<feature type="transmembrane region" description="Helical" evidence="2">
    <location>
        <begin position="88"/>
        <end position="106"/>
    </location>
</feature>
<organism evidence="3 4">
    <name type="scientific">Geomicrobium sediminis</name>
    <dbReference type="NCBI Taxonomy" id="1347788"/>
    <lineage>
        <taxon>Bacteria</taxon>
        <taxon>Bacillati</taxon>
        <taxon>Bacillota</taxon>
        <taxon>Bacilli</taxon>
        <taxon>Bacillales</taxon>
        <taxon>Geomicrobium</taxon>
    </lineage>
</organism>
<keyword evidence="2" id="KW-0812">Transmembrane</keyword>
<reference evidence="3 4" key="1">
    <citation type="submission" date="2021-01" db="EMBL/GenBank/DDBJ databases">
        <title>Genomic Encyclopedia of Type Strains, Phase IV (KMG-IV): sequencing the most valuable type-strain genomes for metagenomic binning, comparative biology and taxonomic classification.</title>
        <authorList>
            <person name="Goeker M."/>
        </authorList>
    </citation>
    <scope>NUCLEOTIDE SEQUENCE [LARGE SCALE GENOMIC DNA]</scope>
    <source>
        <strain evidence="3 4">DSM 25540</strain>
    </source>
</reference>
<sequence length="356" mass="41580">MKTELNTLEIIKKKLPKLIELLRQGKDRKYPSFWFQCLEGIKVVAKNLKEHWFMSVLTLIISTIGVQIFTSIVPLIFEIYPDTWSSRILFWFVISINVIIILKMLGKQNLTQPDHPNFSYLLYKGVRPVEDEALYSLVDMSQEIGVELENYKSNTDADNNRLKILIDKNENLTNQLEEQIQIINETNNMLHENTETIELLEKGIQKYVRLLDNFCRNMIEISGGRMNYGRFEFPAGYEIYEVTYEAFHGKRKFQLLGSRGIGTTSIDPNYIDVSNLDFVIDENIDVNAPHIQEKNDYTSYVWYIEIEEFSWVMKLNVSPEILIGEEEKDRVFISELMSQLTINGLILHHSNSKEES</sequence>
<dbReference type="Proteomes" id="UP000741863">
    <property type="component" value="Unassembled WGS sequence"/>
</dbReference>
<evidence type="ECO:0000313" key="3">
    <source>
        <dbReference type="EMBL" id="MBM7634250.1"/>
    </source>
</evidence>
<keyword evidence="2" id="KW-0472">Membrane</keyword>
<comment type="caution">
    <text evidence="3">The sequence shown here is derived from an EMBL/GenBank/DDBJ whole genome shotgun (WGS) entry which is preliminary data.</text>
</comment>
<gene>
    <name evidence="3" type="ORF">JOD17_003352</name>
</gene>
<proteinExistence type="predicted"/>
<evidence type="ECO:0000256" key="1">
    <source>
        <dbReference type="SAM" id="Coils"/>
    </source>
</evidence>
<accession>A0ABS2PFN8</accession>
<feature type="coiled-coil region" evidence="1">
    <location>
        <begin position="159"/>
        <end position="193"/>
    </location>
</feature>
<dbReference type="RefSeq" id="WP_204699007.1">
    <property type="nucleotide sequence ID" value="NZ_JAFBEC010000010.1"/>
</dbReference>